<evidence type="ECO:0000256" key="3">
    <source>
        <dbReference type="ARBA" id="ARBA00022801"/>
    </source>
</evidence>
<evidence type="ECO:0000313" key="9">
    <source>
        <dbReference type="Proteomes" id="UP000243333"/>
    </source>
</evidence>
<name>A0A1G7NHK4_9FIRM</name>
<evidence type="ECO:0000313" key="8">
    <source>
        <dbReference type="EMBL" id="SDF73575.1"/>
    </source>
</evidence>
<dbReference type="Proteomes" id="UP000243333">
    <property type="component" value="Unassembled WGS sequence"/>
</dbReference>
<evidence type="ECO:0000256" key="5">
    <source>
        <dbReference type="PIRSR" id="PIRSR037238-1"/>
    </source>
</evidence>
<feature type="active site" evidence="5">
    <location>
        <position position="111"/>
    </location>
</feature>
<dbReference type="Gene3D" id="3.40.630.10">
    <property type="entry name" value="Zn peptidases"/>
    <property type="match status" value="1"/>
</dbReference>
<dbReference type="InterPro" id="IPR001261">
    <property type="entry name" value="ArgE/DapE_CS"/>
</dbReference>
<keyword evidence="9" id="KW-1185">Reference proteome</keyword>
<evidence type="ECO:0000256" key="6">
    <source>
        <dbReference type="SAM" id="SignalP"/>
    </source>
</evidence>
<dbReference type="OrthoDB" id="9783294at2"/>
<feature type="chain" id="PRO_5039661500" evidence="6">
    <location>
        <begin position="24"/>
        <end position="438"/>
    </location>
</feature>
<keyword evidence="4" id="KW-0862">Zinc</keyword>
<gene>
    <name evidence="8" type="ORF">SAMN05660235_02573</name>
</gene>
<dbReference type="AlphaFoldDB" id="A0A1G7NHK4"/>
<evidence type="ECO:0000256" key="4">
    <source>
        <dbReference type="ARBA" id="ARBA00022833"/>
    </source>
</evidence>
<keyword evidence="8" id="KW-0645">Protease</keyword>
<reference evidence="9" key="1">
    <citation type="submission" date="2016-10" db="EMBL/GenBank/DDBJ databases">
        <authorList>
            <person name="Varghese N."/>
            <person name="Submissions S."/>
        </authorList>
    </citation>
    <scope>NUCLEOTIDE SEQUENCE [LARGE SCALE GENOMIC DNA]</scope>
    <source>
        <strain evidence="9">DSM 23256</strain>
    </source>
</reference>
<comment type="cofactor">
    <cofactor evidence="1">
        <name>Zn(2+)</name>
        <dbReference type="ChEBI" id="CHEBI:29105"/>
    </cofactor>
</comment>
<dbReference type="PANTHER" id="PTHR43808">
    <property type="entry name" value="ACETYLORNITHINE DEACETYLASE"/>
    <property type="match status" value="1"/>
</dbReference>
<feature type="active site" description="Proton acceptor" evidence="5">
    <location>
        <position position="173"/>
    </location>
</feature>
<evidence type="ECO:0000259" key="7">
    <source>
        <dbReference type="Pfam" id="PF07687"/>
    </source>
</evidence>
<evidence type="ECO:0000256" key="1">
    <source>
        <dbReference type="ARBA" id="ARBA00001947"/>
    </source>
</evidence>
<dbReference type="InterPro" id="IPR036264">
    <property type="entry name" value="Bact_exopeptidase_dim_dom"/>
</dbReference>
<keyword evidence="6" id="KW-0732">Signal</keyword>
<dbReference type="SUPFAM" id="SSF55031">
    <property type="entry name" value="Bacterial exopeptidase dimerisation domain"/>
    <property type="match status" value="1"/>
</dbReference>
<keyword evidence="2" id="KW-0479">Metal-binding</keyword>
<protein>
    <submittedName>
        <fullName evidence="8">Glutamate carboxypeptidase</fullName>
    </submittedName>
</protein>
<dbReference type="RefSeq" id="WP_093691490.1">
    <property type="nucleotide sequence ID" value="NZ_FNBU01000025.1"/>
</dbReference>
<dbReference type="InterPro" id="IPR002933">
    <property type="entry name" value="Peptidase_M20"/>
</dbReference>
<dbReference type="Pfam" id="PF07687">
    <property type="entry name" value="M20_dimer"/>
    <property type="match status" value="1"/>
</dbReference>
<dbReference type="STRING" id="1123285.SAMN05660235_02573"/>
<dbReference type="PROSITE" id="PS00758">
    <property type="entry name" value="ARGE_DAPE_CPG2_1"/>
    <property type="match status" value="1"/>
</dbReference>
<dbReference type="InterPro" id="IPR050072">
    <property type="entry name" value="Peptidase_M20A"/>
</dbReference>
<feature type="domain" description="Peptidase M20 dimerisation" evidence="7">
    <location>
        <begin position="209"/>
        <end position="333"/>
    </location>
</feature>
<dbReference type="EMBL" id="FNBU01000025">
    <property type="protein sequence ID" value="SDF73575.1"/>
    <property type="molecule type" value="Genomic_DNA"/>
</dbReference>
<organism evidence="8 9">
    <name type="scientific">Sporolituus thermophilus DSM 23256</name>
    <dbReference type="NCBI Taxonomy" id="1123285"/>
    <lineage>
        <taxon>Bacteria</taxon>
        <taxon>Bacillati</taxon>
        <taxon>Bacillota</taxon>
        <taxon>Negativicutes</taxon>
        <taxon>Selenomonadales</taxon>
        <taxon>Sporomusaceae</taxon>
        <taxon>Sporolituus</taxon>
    </lineage>
</organism>
<accession>A0A1G7NHK4</accession>
<dbReference type="PIRSF" id="PIRSF037238">
    <property type="entry name" value="Carboxypeptidase_G2"/>
    <property type="match status" value="1"/>
</dbReference>
<proteinExistence type="predicted"/>
<keyword evidence="8" id="KW-0121">Carboxypeptidase</keyword>
<sequence length="438" mass="47647">MLAKGISFILACLLMLSVAAADAAPAAGSAKLKEIVAGQFNDYVKDLETITNIDSGTGDAEGSAKIAEFLRGKLEELGGTVEFRANDKATHVIARFKGDGNFKLLMMAHTDTVFGKGEAQKRPFRMDENLLAYGPGVGDDKATVIQTVYAMKALKDLGYKNFGEIVLYYNGEEETGSEFADNIIKELSQQVDMVIVMDTARPNWGIVTQRKGMAKYEIKVEGIAGHAGNHPYRSASAVMELGNQISMLYKLASPLPKDPLSLTPDKLKAQGIIDHGQFIPENTINVGVIGTDNKKTNVIPAKAFAKLEVRCYKMSELQRLDKEIKALANKTVVPGTKVTITGGIGTGPMEKTPQVQKLIDIYKDIVKREYGADVVEWVAGGITDGNLSAQYAPTIDALGVENYEEHTDHEYVDLKTVGPRTVALVSFIQELAEKWPIK</sequence>
<evidence type="ECO:0000256" key="2">
    <source>
        <dbReference type="ARBA" id="ARBA00022723"/>
    </source>
</evidence>
<feature type="signal peptide" evidence="6">
    <location>
        <begin position="1"/>
        <end position="23"/>
    </location>
</feature>
<dbReference type="SUPFAM" id="SSF53187">
    <property type="entry name" value="Zn-dependent exopeptidases"/>
    <property type="match status" value="1"/>
</dbReference>
<dbReference type="InterPro" id="IPR017150">
    <property type="entry name" value="Pept_M20_glutamate_carboxypep"/>
</dbReference>
<dbReference type="InterPro" id="IPR011650">
    <property type="entry name" value="Peptidase_M20_dimer"/>
</dbReference>
<keyword evidence="3" id="KW-0378">Hydrolase</keyword>
<dbReference type="PANTHER" id="PTHR43808:SF9">
    <property type="entry name" value="BLL0789 PROTEIN"/>
    <property type="match status" value="1"/>
</dbReference>
<dbReference type="GO" id="GO:0004180">
    <property type="term" value="F:carboxypeptidase activity"/>
    <property type="evidence" value="ECO:0007669"/>
    <property type="project" value="UniProtKB-KW"/>
</dbReference>
<dbReference type="Pfam" id="PF01546">
    <property type="entry name" value="Peptidase_M20"/>
    <property type="match status" value="1"/>
</dbReference>
<dbReference type="GO" id="GO:0046872">
    <property type="term" value="F:metal ion binding"/>
    <property type="evidence" value="ECO:0007669"/>
    <property type="project" value="UniProtKB-KW"/>
</dbReference>
<dbReference type="Gene3D" id="3.30.70.360">
    <property type="match status" value="1"/>
</dbReference>